<evidence type="ECO:0000313" key="12">
    <source>
        <dbReference type="Proteomes" id="UP000886520"/>
    </source>
</evidence>
<dbReference type="OrthoDB" id="1077582at2759"/>
<keyword evidence="6 9" id="KW-1133">Transmembrane helix</keyword>
<dbReference type="InterPro" id="IPR044851">
    <property type="entry name" value="Wax_synthase"/>
</dbReference>
<keyword evidence="7 9" id="KW-0472">Membrane</keyword>
<reference evidence="11 12" key="1">
    <citation type="submission" date="2021-01" db="EMBL/GenBank/DDBJ databases">
        <title>Adiantum capillus-veneris genome.</title>
        <authorList>
            <person name="Fang Y."/>
            <person name="Liao Q."/>
        </authorList>
    </citation>
    <scope>NUCLEOTIDE SEQUENCE [LARGE SCALE GENOMIC DNA]</scope>
    <source>
        <strain evidence="11">H3</strain>
        <tissue evidence="11">Leaf</tissue>
    </source>
</reference>
<evidence type="ECO:0000256" key="3">
    <source>
        <dbReference type="ARBA" id="ARBA00007282"/>
    </source>
</evidence>
<feature type="transmembrane region" description="Helical" evidence="9">
    <location>
        <begin position="342"/>
        <end position="360"/>
    </location>
</feature>
<keyword evidence="8" id="KW-0012">Acyltransferase</keyword>
<evidence type="ECO:0000259" key="10">
    <source>
        <dbReference type="Pfam" id="PF13813"/>
    </source>
</evidence>
<dbReference type="GO" id="GO:0008374">
    <property type="term" value="F:O-acyltransferase activity"/>
    <property type="evidence" value="ECO:0007669"/>
    <property type="project" value="InterPro"/>
</dbReference>
<evidence type="ECO:0000256" key="5">
    <source>
        <dbReference type="ARBA" id="ARBA00022692"/>
    </source>
</evidence>
<comment type="subcellular location">
    <subcellularLocation>
        <location evidence="1">Membrane</location>
        <topology evidence="1">Multi-pass membrane protein</topology>
    </subcellularLocation>
</comment>
<feature type="transmembrane region" description="Helical" evidence="9">
    <location>
        <begin position="283"/>
        <end position="307"/>
    </location>
</feature>
<feature type="transmembrane region" description="Helical" evidence="9">
    <location>
        <begin position="313"/>
        <end position="330"/>
    </location>
</feature>
<protein>
    <recommendedName>
        <fullName evidence="10">Wax synthase domain-containing protein</fullName>
    </recommendedName>
</protein>
<dbReference type="Pfam" id="PF13813">
    <property type="entry name" value="MBOAT_2"/>
    <property type="match status" value="1"/>
</dbReference>
<dbReference type="PANTHER" id="PTHR31595:SF57">
    <property type="entry name" value="OS04G0481900 PROTEIN"/>
    <property type="match status" value="1"/>
</dbReference>
<evidence type="ECO:0000256" key="6">
    <source>
        <dbReference type="ARBA" id="ARBA00022989"/>
    </source>
</evidence>
<evidence type="ECO:0000256" key="4">
    <source>
        <dbReference type="ARBA" id="ARBA00022679"/>
    </source>
</evidence>
<sequence length="399" mass="45726">MEQQQERSYQEVHSLVAAIASLSVLYLLLPRLPRGLPRLFCVLPCLPILLRVPFSTRLHFPRSLLAFMFLWVCPTKLLLRCWDINPDYPGDGFLYFLATSLMPLRVKGRTYPRDDGSPKPTLASTFLDALLLPLLQFLFFCATLNVLWHPSIPDHVHDALYCLLLYFGLEGVLGLFSGLTGFLLRLELHRFFDKPFLASSLSEFWGRRWNCLVSYMLRETVYVPILHFLSAERPEHEISSHSCNFKKGGMDAKEGTQEKVETNSAACCKEFPNAGRALLHARAVAMLAAFIVSGLFHELIFCCITQRSATWEVTMFFIIHGFANVFEVFLRRKFPRKLPRPIAIVCTLSFLYVTALWLFMPPITRSGADLRIQAEFRYAQNRVVDLFSRYQGKVNDVPS</sequence>
<dbReference type="AlphaFoldDB" id="A0A9D4ZPC1"/>
<name>A0A9D4ZPC1_ADICA</name>
<feature type="transmembrane region" description="Helical" evidence="9">
    <location>
        <begin position="126"/>
        <end position="148"/>
    </location>
</feature>
<feature type="domain" description="Wax synthase" evidence="10">
    <location>
        <begin position="190"/>
        <end position="230"/>
    </location>
</feature>
<evidence type="ECO:0000256" key="1">
    <source>
        <dbReference type="ARBA" id="ARBA00004141"/>
    </source>
</evidence>
<dbReference type="InterPro" id="IPR032805">
    <property type="entry name" value="Wax_synthase_dom"/>
</dbReference>
<keyword evidence="5 9" id="KW-0812">Transmembrane</keyword>
<evidence type="ECO:0000256" key="9">
    <source>
        <dbReference type="SAM" id="Phobius"/>
    </source>
</evidence>
<comment type="caution">
    <text evidence="11">The sequence shown here is derived from an EMBL/GenBank/DDBJ whole genome shotgun (WGS) entry which is preliminary data.</text>
</comment>
<evidence type="ECO:0000256" key="8">
    <source>
        <dbReference type="ARBA" id="ARBA00023315"/>
    </source>
</evidence>
<comment type="similarity">
    <text evidence="3">Belongs to the wax synthase family.</text>
</comment>
<dbReference type="GO" id="GO:0006629">
    <property type="term" value="P:lipid metabolic process"/>
    <property type="evidence" value="ECO:0007669"/>
    <property type="project" value="InterPro"/>
</dbReference>
<proteinExistence type="inferred from homology"/>
<organism evidence="11 12">
    <name type="scientific">Adiantum capillus-veneris</name>
    <name type="common">Maidenhair fern</name>
    <dbReference type="NCBI Taxonomy" id="13818"/>
    <lineage>
        <taxon>Eukaryota</taxon>
        <taxon>Viridiplantae</taxon>
        <taxon>Streptophyta</taxon>
        <taxon>Embryophyta</taxon>
        <taxon>Tracheophyta</taxon>
        <taxon>Polypodiopsida</taxon>
        <taxon>Polypodiidae</taxon>
        <taxon>Polypodiales</taxon>
        <taxon>Pteridineae</taxon>
        <taxon>Pteridaceae</taxon>
        <taxon>Vittarioideae</taxon>
        <taxon>Adiantum</taxon>
    </lineage>
</organism>
<dbReference type="EMBL" id="JABFUD020000005">
    <property type="protein sequence ID" value="KAI5080185.1"/>
    <property type="molecule type" value="Genomic_DNA"/>
</dbReference>
<feature type="transmembrane region" description="Helical" evidence="9">
    <location>
        <begin position="163"/>
        <end position="184"/>
    </location>
</feature>
<evidence type="ECO:0000256" key="7">
    <source>
        <dbReference type="ARBA" id="ARBA00023136"/>
    </source>
</evidence>
<dbReference type="PANTHER" id="PTHR31595">
    <property type="entry name" value="LONG-CHAIN-ALCOHOL O-FATTY-ACYLTRANSFERASE 3-RELATED"/>
    <property type="match status" value="1"/>
</dbReference>
<evidence type="ECO:0000256" key="2">
    <source>
        <dbReference type="ARBA" id="ARBA00005179"/>
    </source>
</evidence>
<gene>
    <name evidence="11" type="ORF">GOP47_0005664</name>
</gene>
<dbReference type="GO" id="GO:0016020">
    <property type="term" value="C:membrane"/>
    <property type="evidence" value="ECO:0007669"/>
    <property type="project" value="UniProtKB-SubCell"/>
</dbReference>
<evidence type="ECO:0000313" key="11">
    <source>
        <dbReference type="EMBL" id="KAI5080185.1"/>
    </source>
</evidence>
<keyword evidence="12" id="KW-1185">Reference proteome</keyword>
<comment type="pathway">
    <text evidence="2">Secondary metabolite biosynthesis.</text>
</comment>
<accession>A0A9D4ZPC1</accession>
<dbReference type="Proteomes" id="UP000886520">
    <property type="component" value="Chromosome 5"/>
</dbReference>
<keyword evidence="4" id="KW-0808">Transferase</keyword>